<gene>
    <name evidence="1" type="ORF">NITUZ_40167</name>
</gene>
<proteinExistence type="predicted"/>
<sequence>MQAKAKQIIVDKNVANASKLKTIKSPSLSDEEIRNVKLMRSKNWKTVDSAEDLIKDPHKQMWKVKRNQIL</sequence>
<dbReference type="EMBL" id="CBTY010000009">
    <property type="protein sequence ID" value="CDI06001.1"/>
    <property type="molecule type" value="Genomic_DNA"/>
</dbReference>
<protein>
    <submittedName>
        <fullName evidence="1">Uncharacterized protein</fullName>
    </submittedName>
</protein>
<keyword evidence="2" id="KW-1185">Reference proteome</keyword>
<accession>V6ATF6</accession>
<reference evidence="1 2" key="1">
    <citation type="journal article" date="2013" name="PLoS ONE">
        <title>Enrichment and Genome Sequence of the Group I.1a Ammonia-Oxidizing Archaeon ?Ca. Nitrosotenuis uzonensis? Representing a Clade Globally.</title>
        <authorList>
            <person name="Lebedeva E.V."/>
            <person name="Hatzenpichler R."/>
            <person name="Pelletier E."/>
            <person name="Schuster N."/>
            <person name="Hauzmayer S."/>
            <person name="Bulaev A."/>
            <person name="Grigor'eva N.V."/>
            <person name="Galushko A."/>
            <person name="Schmid M."/>
            <person name="Palatinszky M."/>
            <person name="Le Paslier D."/>
            <person name="Daims H."/>
            <person name="Wagner M."/>
        </authorList>
    </citation>
    <scope>NUCLEOTIDE SEQUENCE [LARGE SCALE GENOMIC DNA]</scope>
    <source>
        <strain evidence="1 2">N4</strain>
    </source>
</reference>
<evidence type="ECO:0000313" key="2">
    <source>
        <dbReference type="Proteomes" id="UP000018159"/>
    </source>
</evidence>
<organism evidence="1 2">
    <name type="scientific">Candidatus Nitrosotenuis uzonensis</name>
    <dbReference type="NCBI Taxonomy" id="1407055"/>
    <lineage>
        <taxon>Archaea</taxon>
        <taxon>Nitrososphaerota</taxon>
        <taxon>Candidatus Nitrosotenuis</taxon>
    </lineage>
</organism>
<dbReference type="Proteomes" id="UP000018159">
    <property type="component" value="Unassembled WGS sequence"/>
</dbReference>
<name>V6ATF6_9ARCH</name>
<evidence type="ECO:0000313" key="1">
    <source>
        <dbReference type="EMBL" id="CDI06001.1"/>
    </source>
</evidence>
<dbReference type="AlphaFoldDB" id="V6ATF6"/>
<comment type="caution">
    <text evidence="1">The sequence shown here is derived from an EMBL/GenBank/DDBJ whole genome shotgun (WGS) entry which is preliminary data.</text>
</comment>